<dbReference type="Gene3D" id="1.20.1640.10">
    <property type="entry name" value="Multidrug efflux transporter AcrB transmembrane domain"/>
    <property type="match status" value="1"/>
</dbReference>
<dbReference type="EMBL" id="UINC01023193">
    <property type="protein sequence ID" value="SVA94367.1"/>
    <property type="molecule type" value="Genomic_DNA"/>
</dbReference>
<keyword evidence="1" id="KW-1133">Transmembrane helix</keyword>
<dbReference type="GO" id="GO:0005886">
    <property type="term" value="C:plasma membrane"/>
    <property type="evidence" value="ECO:0007669"/>
    <property type="project" value="TreeGrafter"/>
</dbReference>
<name>A0A381ZZW4_9ZZZZ</name>
<reference evidence="2" key="1">
    <citation type="submission" date="2018-05" db="EMBL/GenBank/DDBJ databases">
        <authorList>
            <person name="Lanie J.A."/>
            <person name="Ng W.-L."/>
            <person name="Kazmierczak K.M."/>
            <person name="Andrzejewski T.M."/>
            <person name="Davidsen T.M."/>
            <person name="Wayne K.J."/>
            <person name="Tettelin H."/>
            <person name="Glass J.I."/>
            <person name="Rusch D."/>
            <person name="Podicherti R."/>
            <person name="Tsui H.-C.T."/>
            <person name="Winkler M.E."/>
        </authorList>
    </citation>
    <scope>NUCLEOTIDE SEQUENCE</scope>
</reference>
<gene>
    <name evidence="2" type="ORF">METZ01_LOCUS147221</name>
</gene>
<keyword evidence="1" id="KW-0812">Transmembrane</keyword>
<evidence type="ECO:0000313" key="2">
    <source>
        <dbReference type="EMBL" id="SVA94367.1"/>
    </source>
</evidence>
<keyword evidence="1" id="KW-0472">Membrane</keyword>
<dbReference type="PANTHER" id="PTHR32063">
    <property type="match status" value="1"/>
</dbReference>
<dbReference type="SUPFAM" id="SSF82866">
    <property type="entry name" value="Multidrug efflux transporter AcrB transmembrane domain"/>
    <property type="match status" value="1"/>
</dbReference>
<sequence>MMTVISSIFGMIPLALGEGAGTELYRGMGTALIGGLGVSAIFTLFLVPILLSLLMDIGYHTHKDDLIKDSLVDPREVSTSGVPAELNT</sequence>
<accession>A0A381ZZW4</accession>
<dbReference type="AlphaFoldDB" id="A0A381ZZW4"/>
<dbReference type="PANTHER" id="PTHR32063:SF0">
    <property type="entry name" value="SWARMING MOTILITY PROTEIN SWRC"/>
    <property type="match status" value="1"/>
</dbReference>
<dbReference type="GO" id="GO:0042910">
    <property type="term" value="F:xenobiotic transmembrane transporter activity"/>
    <property type="evidence" value="ECO:0007669"/>
    <property type="project" value="TreeGrafter"/>
</dbReference>
<proteinExistence type="predicted"/>
<organism evidence="2">
    <name type="scientific">marine metagenome</name>
    <dbReference type="NCBI Taxonomy" id="408172"/>
    <lineage>
        <taxon>unclassified sequences</taxon>
        <taxon>metagenomes</taxon>
        <taxon>ecological metagenomes</taxon>
    </lineage>
</organism>
<feature type="transmembrane region" description="Helical" evidence="1">
    <location>
        <begin position="33"/>
        <end position="54"/>
    </location>
</feature>
<dbReference type="InterPro" id="IPR001036">
    <property type="entry name" value="Acrflvin-R"/>
</dbReference>
<dbReference type="Pfam" id="PF00873">
    <property type="entry name" value="ACR_tran"/>
    <property type="match status" value="1"/>
</dbReference>
<protein>
    <submittedName>
        <fullName evidence="2">Uncharacterized protein</fullName>
    </submittedName>
</protein>
<evidence type="ECO:0000256" key="1">
    <source>
        <dbReference type="SAM" id="Phobius"/>
    </source>
</evidence>